<name>A0ABV3S9Y2_9GAMM</name>
<dbReference type="PROSITE" id="PS52016">
    <property type="entry name" value="TONB_DEPENDENT_REC_3"/>
    <property type="match status" value="1"/>
</dbReference>
<sequence length="638" mass="69988">MKKAFATTALAIAAGVPTYVYAQSSNTTELEPIIVSGGISPVAADEFGRSNTVITRQEIEDRGFVTVQQALEAQPGVSVSGTGPSDRQVRIRGGEANHVLVLVNGVRVAAGDSGYDLRGFDVANVDRIEVLRGPQSVPYGTDAASGVINIITRRATAGVSRGASFEFGEGDRQSAFLTYGAPRGDLSVTIDNLYDKGFDLSGDGGEEDSTSWETVTSKGRLSLTDQIEAGFSFRLADARYHFDSETFLSGDRETTVSKYVFDDKTKTAKLLERSISAFIGFSSPGNVLTSRISTDYIGNQTANSAIGDQTTRIYKYRGQYALDGASTDSSDQLLSLLFESKNDSANNSTDERENRSYALEYQGFMSNDLSTQAGVRLDTSDQFSDAVTWNLAASYHLQRSVRLHSSIGRAVVYPSYFDIYGGTFPAFQPDSKTQIYEATDSVKPEKNFAFDLGLEWTLPGDLGIAALTYYNEELEDEIYSKKISESSDTETYRAENREADGKREGVEISTEFRPAESVDFGLSYTYTRSTNDEGSVEGRRPMHEFGLNTTWRASSVPLTLSGDLRYVRDLYDQQFYKDGDPFAKIPAFTVVNFAARYALTDHIDLTGRITNAFDEDYTEVWGYATRGRAGYIGMAASW</sequence>
<dbReference type="Gene3D" id="2.40.170.20">
    <property type="entry name" value="TonB-dependent receptor, beta-barrel domain"/>
    <property type="match status" value="1"/>
</dbReference>
<gene>
    <name evidence="17" type="ORF">V6X64_08030</name>
</gene>
<keyword evidence="6 14" id="KW-0732">Signal</keyword>
<dbReference type="InterPro" id="IPR039426">
    <property type="entry name" value="TonB-dep_rcpt-like"/>
</dbReference>
<evidence type="ECO:0000256" key="8">
    <source>
        <dbReference type="ARBA" id="ARBA00023136"/>
    </source>
</evidence>
<keyword evidence="8 11" id="KW-0472">Membrane</keyword>
<dbReference type="Proteomes" id="UP001556653">
    <property type="component" value="Unassembled WGS sequence"/>
</dbReference>
<dbReference type="SUPFAM" id="SSF56935">
    <property type="entry name" value="Porins"/>
    <property type="match status" value="1"/>
</dbReference>
<comment type="similarity">
    <text evidence="2">Belongs to the TonB-dependent receptor family. Hemoglobin/haptoglobin binding protein subfamily.</text>
</comment>
<keyword evidence="5 11" id="KW-0812">Transmembrane</keyword>
<dbReference type="Gene3D" id="2.170.130.10">
    <property type="entry name" value="TonB-dependent receptor, plug domain"/>
    <property type="match status" value="1"/>
</dbReference>
<keyword evidence="18" id="KW-1185">Reference proteome</keyword>
<dbReference type="InterPro" id="IPR000531">
    <property type="entry name" value="Beta-barrel_TonB"/>
</dbReference>
<keyword evidence="3 11" id="KW-0813">Transport</keyword>
<reference evidence="17 18" key="1">
    <citation type="submission" date="2024-02" db="EMBL/GenBank/DDBJ databases">
        <title>New especies of Spiribacter isolated from saline water.</title>
        <authorList>
            <person name="Leon M.J."/>
            <person name="De La Haba R."/>
            <person name="Sanchez-Porro C."/>
            <person name="Ventosa A."/>
        </authorList>
    </citation>
    <scope>NUCLEOTIDE SEQUENCE [LARGE SCALE GENOMIC DNA]</scope>
    <source>
        <strain evidence="18">ag22IC4-227</strain>
    </source>
</reference>
<keyword evidence="9 17" id="KW-0675">Receptor</keyword>
<feature type="chain" id="PRO_5045257212" evidence="14">
    <location>
        <begin position="23"/>
        <end position="638"/>
    </location>
</feature>
<organism evidence="17 18">
    <name type="scientific">Spiribacter onubensis</name>
    <dbReference type="NCBI Taxonomy" id="3122420"/>
    <lineage>
        <taxon>Bacteria</taxon>
        <taxon>Pseudomonadati</taxon>
        <taxon>Pseudomonadota</taxon>
        <taxon>Gammaproteobacteria</taxon>
        <taxon>Chromatiales</taxon>
        <taxon>Ectothiorhodospiraceae</taxon>
        <taxon>Spiribacter</taxon>
    </lineage>
</organism>
<protein>
    <submittedName>
        <fullName evidence="17">TonB-dependent receptor</fullName>
    </submittedName>
</protein>
<evidence type="ECO:0000256" key="4">
    <source>
        <dbReference type="ARBA" id="ARBA00022452"/>
    </source>
</evidence>
<evidence type="ECO:0000256" key="5">
    <source>
        <dbReference type="ARBA" id="ARBA00022692"/>
    </source>
</evidence>
<keyword evidence="4 11" id="KW-1134">Transmembrane beta strand</keyword>
<evidence type="ECO:0000256" key="6">
    <source>
        <dbReference type="ARBA" id="ARBA00022729"/>
    </source>
</evidence>
<evidence type="ECO:0000256" key="3">
    <source>
        <dbReference type="ARBA" id="ARBA00022448"/>
    </source>
</evidence>
<comment type="subcellular location">
    <subcellularLocation>
        <location evidence="1 11">Cell outer membrane</location>
        <topology evidence="1 11">Multi-pass membrane protein</topology>
    </subcellularLocation>
</comment>
<dbReference type="PANTHER" id="PTHR30069">
    <property type="entry name" value="TONB-DEPENDENT OUTER MEMBRANE RECEPTOR"/>
    <property type="match status" value="1"/>
</dbReference>
<evidence type="ECO:0000259" key="16">
    <source>
        <dbReference type="Pfam" id="PF07715"/>
    </source>
</evidence>
<accession>A0ABV3S9Y2</accession>
<dbReference type="Pfam" id="PF00593">
    <property type="entry name" value="TonB_dep_Rec_b-barrel"/>
    <property type="match status" value="1"/>
</dbReference>
<evidence type="ECO:0000256" key="9">
    <source>
        <dbReference type="ARBA" id="ARBA00023170"/>
    </source>
</evidence>
<dbReference type="RefSeq" id="WP_367967432.1">
    <property type="nucleotide sequence ID" value="NZ_JBAKFJ010000001.1"/>
</dbReference>
<evidence type="ECO:0000256" key="12">
    <source>
        <dbReference type="RuleBase" id="RU003357"/>
    </source>
</evidence>
<evidence type="ECO:0000256" key="14">
    <source>
        <dbReference type="SAM" id="SignalP"/>
    </source>
</evidence>
<evidence type="ECO:0000256" key="2">
    <source>
        <dbReference type="ARBA" id="ARBA00008143"/>
    </source>
</evidence>
<keyword evidence="10 11" id="KW-0998">Cell outer membrane</keyword>
<evidence type="ECO:0000313" key="18">
    <source>
        <dbReference type="Proteomes" id="UP001556653"/>
    </source>
</evidence>
<evidence type="ECO:0000313" key="17">
    <source>
        <dbReference type="EMBL" id="MEX0386936.1"/>
    </source>
</evidence>
<feature type="signal peptide" evidence="14">
    <location>
        <begin position="1"/>
        <end position="22"/>
    </location>
</feature>
<dbReference type="Pfam" id="PF07715">
    <property type="entry name" value="Plug"/>
    <property type="match status" value="1"/>
</dbReference>
<dbReference type="CDD" id="cd01347">
    <property type="entry name" value="ligand_gated_channel"/>
    <property type="match status" value="1"/>
</dbReference>
<evidence type="ECO:0000256" key="13">
    <source>
        <dbReference type="SAM" id="MobiDB-lite"/>
    </source>
</evidence>
<dbReference type="InterPro" id="IPR036942">
    <property type="entry name" value="Beta-barrel_TonB_sf"/>
</dbReference>
<dbReference type="InterPro" id="IPR037066">
    <property type="entry name" value="Plug_dom_sf"/>
</dbReference>
<dbReference type="EMBL" id="JBAKFJ010000001">
    <property type="protein sequence ID" value="MEX0386936.1"/>
    <property type="molecule type" value="Genomic_DNA"/>
</dbReference>
<comment type="caution">
    <text evidence="17">The sequence shown here is derived from an EMBL/GenBank/DDBJ whole genome shotgun (WGS) entry which is preliminary data.</text>
</comment>
<keyword evidence="7 12" id="KW-0798">TonB box</keyword>
<proteinExistence type="inferred from homology"/>
<feature type="domain" description="TonB-dependent receptor-like beta-barrel" evidence="15">
    <location>
        <begin position="189"/>
        <end position="611"/>
    </location>
</feature>
<feature type="region of interest" description="Disordered" evidence="13">
    <location>
        <begin position="486"/>
        <end position="505"/>
    </location>
</feature>
<dbReference type="InterPro" id="IPR012910">
    <property type="entry name" value="Plug_dom"/>
</dbReference>
<feature type="domain" description="TonB-dependent receptor plug" evidence="16">
    <location>
        <begin position="48"/>
        <end position="147"/>
    </location>
</feature>
<evidence type="ECO:0000256" key="1">
    <source>
        <dbReference type="ARBA" id="ARBA00004571"/>
    </source>
</evidence>
<evidence type="ECO:0000259" key="15">
    <source>
        <dbReference type="Pfam" id="PF00593"/>
    </source>
</evidence>
<evidence type="ECO:0000256" key="7">
    <source>
        <dbReference type="ARBA" id="ARBA00023077"/>
    </source>
</evidence>
<dbReference type="PANTHER" id="PTHR30069:SF29">
    <property type="entry name" value="HEMOGLOBIN AND HEMOGLOBIN-HAPTOGLOBIN-BINDING PROTEIN 1-RELATED"/>
    <property type="match status" value="1"/>
</dbReference>
<evidence type="ECO:0000256" key="11">
    <source>
        <dbReference type="PROSITE-ProRule" id="PRU01360"/>
    </source>
</evidence>
<evidence type="ECO:0000256" key="10">
    <source>
        <dbReference type="ARBA" id="ARBA00023237"/>
    </source>
</evidence>